<evidence type="ECO:0000256" key="2">
    <source>
        <dbReference type="ARBA" id="ARBA00023002"/>
    </source>
</evidence>
<dbReference type="InterPro" id="IPR024084">
    <property type="entry name" value="IsoPropMal-DH-like_dom"/>
</dbReference>
<dbReference type="SUPFAM" id="SSF53659">
    <property type="entry name" value="Isocitrate/Isopropylmalate dehydrogenase-like"/>
    <property type="match status" value="1"/>
</dbReference>
<dbReference type="EMBL" id="AP022586">
    <property type="protein sequence ID" value="BBY16133.1"/>
    <property type="molecule type" value="Genomic_DNA"/>
</dbReference>
<dbReference type="RefSeq" id="WP_134051852.1">
    <property type="nucleotide sequence ID" value="NZ_AP022586.1"/>
</dbReference>
<keyword evidence="3" id="KW-0464">Manganese</keyword>
<dbReference type="GO" id="GO:0006102">
    <property type="term" value="P:isocitrate metabolic process"/>
    <property type="evidence" value="ECO:0007669"/>
    <property type="project" value="TreeGrafter"/>
</dbReference>
<proteinExistence type="inferred from homology"/>
<dbReference type="PANTHER" id="PTHR11835:SF34">
    <property type="entry name" value="ISOCITRATE DEHYDROGENASE [NAD] SUBUNIT ALPHA, MITOCHONDRIAL"/>
    <property type="match status" value="1"/>
</dbReference>
<evidence type="ECO:0000256" key="1">
    <source>
        <dbReference type="ARBA" id="ARBA00007769"/>
    </source>
</evidence>
<dbReference type="InterPro" id="IPR019818">
    <property type="entry name" value="IsoCit/isopropylmalate_DH_CS"/>
</dbReference>
<dbReference type="AlphaFoldDB" id="A0AAD1IKK1"/>
<dbReference type="GO" id="GO:0004449">
    <property type="term" value="F:isocitrate dehydrogenase (NAD+) activity"/>
    <property type="evidence" value="ECO:0007669"/>
    <property type="project" value="TreeGrafter"/>
</dbReference>
<dbReference type="GO" id="GO:0051287">
    <property type="term" value="F:NAD binding"/>
    <property type="evidence" value="ECO:0007669"/>
    <property type="project" value="InterPro"/>
</dbReference>
<protein>
    <submittedName>
        <fullName evidence="5">3-isopropylmalate dehydrogenase</fullName>
    </submittedName>
</protein>
<dbReference type="GO" id="GO:0006099">
    <property type="term" value="P:tricarboxylic acid cycle"/>
    <property type="evidence" value="ECO:0007669"/>
    <property type="project" value="TreeGrafter"/>
</dbReference>
<dbReference type="PROSITE" id="PS00470">
    <property type="entry name" value="IDH_IMDH"/>
    <property type="match status" value="1"/>
</dbReference>
<name>A0AAD1IKK1_9MYCO</name>
<evidence type="ECO:0000259" key="4">
    <source>
        <dbReference type="SMART" id="SM01329"/>
    </source>
</evidence>
<evidence type="ECO:0000313" key="5">
    <source>
        <dbReference type="EMBL" id="BBY16133.1"/>
    </source>
</evidence>
<accession>A0AAD1IKK1</accession>
<dbReference type="Gene3D" id="3.40.718.10">
    <property type="entry name" value="Isopropylmalate Dehydrogenase"/>
    <property type="match status" value="1"/>
</dbReference>
<dbReference type="SMART" id="SM01329">
    <property type="entry name" value="Iso_dh"/>
    <property type="match status" value="1"/>
</dbReference>
<keyword evidence="6" id="KW-1185">Reference proteome</keyword>
<keyword evidence="2" id="KW-0560">Oxidoreductase</keyword>
<gene>
    <name evidence="5" type="ORF">MLIT_17250</name>
</gene>
<comment type="similarity">
    <text evidence="1">Belongs to the isocitrate and isopropylmalate dehydrogenases family.</text>
</comment>
<evidence type="ECO:0000313" key="6">
    <source>
        <dbReference type="Proteomes" id="UP000466607"/>
    </source>
</evidence>
<dbReference type="GO" id="GO:0000287">
    <property type="term" value="F:magnesium ion binding"/>
    <property type="evidence" value="ECO:0007669"/>
    <property type="project" value="InterPro"/>
</dbReference>
<dbReference type="Pfam" id="PF00180">
    <property type="entry name" value="Iso_dh"/>
    <property type="match status" value="1"/>
</dbReference>
<dbReference type="PANTHER" id="PTHR11835">
    <property type="entry name" value="DECARBOXYLATING DEHYDROGENASES-ISOCITRATE, ISOPROPYLMALATE, TARTRATE"/>
    <property type="match status" value="1"/>
</dbReference>
<sequence length="360" mass="38284">MAVQDPLRLGVLAGDGIGPEIVSAAVQITERALAAVSVPVDWRRLRMGSEAITGDGTPLPQHTLDELDRLDAWVLGPHDNASYPVPFRDALSPGGTIRKRYGLYANIRPARRLSDTIPAACPALDVVVVRENTEGFYSDRNMYDGAGEFMPTPDVAMAVAVFTREACERIAHQAFRLARTRRRSVTVAHKANVLSKTTGLFRDSCVRVAEQYPEVTVRLEHIDALAALLVARPAEFDVIVAENMFGDILSDLTGQLAGSLGMAPSVNVSDTKAMAQATHGSAPDIAGRNSANPVAMILSTAMLLEWLADRHGRAALAEAAASIRNAVRCSLDDGVHTADLGGAATTTGFTEHVLSVLAAG</sequence>
<feature type="domain" description="Isopropylmalate dehydrogenase-like" evidence="4">
    <location>
        <begin position="8"/>
        <end position="353"/>
    </location>
</feature>
<dbReference type="Proteomes" id="UP000466607">
    <property type="component" value="Chromosome"/>
</dbReference>
<evidence type="ECO:0000256" key="3">
    <source>
        <dbReference type="ARBA" id="ARBA00023211"/>
    </source>
</evidence>
<reference evidence="5 6" key="1">
    <citation type="journal article" date="2019" name="Emerg. Microbes Infect.">
        <title>Comprehensive subspecies identification of 175 nontuberculous mycobacteria species based on 7547 genomic profiles.</title>
        <authorList>
            <person name="Matsumoto Y."/>
            <person name="Kinjo T."/>
            <person name="Motooka D."/>
            <person name="Nabeya D."/>
            <person name="Jung N."/>
            <person name="Uechi K."/>
            <person name="Horii T."/>
            <person name="Iida T."/>
            <person name="Fujita J."/>
            <person name="Nakamura S."/>
        </authorList>
    </citation>
    <scope>NUCLEOTIDE SEQUENCE [LARGE SCALE GENOMIC DNA]</scope>
    <source>
        <strain evidence="5 6">JCM 17423</strain>
    </source>
</reference>
<organism evidence="5 6">
    <name type="scientific">Mycolicibacterium litorale</name>
    <dbReference type="NCBI Taxonomy" id="758802"/>
    <lineage>
        <taxon>Bacteria</taxon>
        <taxon>Bacillati</taxon>
        <taxon>Actinomycetota</taxon>
        <taxon>Actinomycetes</taxon>
        <taxon>Mycobacteriales</taxon>
        <taxon>Mycobacteriaceae</taxon>
        <taxon>Mycolicibacterium</taxon>
    </lineage>
</organism>